<evidence type="ECO:0000256" key="1">
    <source>
        <dbReference type="ARBA" id="ARBA00023015"/>
    </source>
</evidence>
<evidence type="ECO:0000256" key="3">
    <source>
        <dbReference type="ARBA" id="ARBA00023163"/>
    </source>
</evidence>
<dbReference type="InterPro" id="IPR001647">
    <property type="entry name" value="HTH_TetR"/>
</dbReference>
<accession>A0ABP8CAC8</accession>
<dbReference type="PROSITE" id="PS50977">
    <property type="entry name" value="HTH_TETR_2"/>
    <property type="match status" value="1"/>
</dbReference>
<proteinExistence type="predicted"/>
<dbReference type="InterPro" id="IPR050109">
    <property type="entry name" value="HTH-type_TetR-like_transc_reg"/>
</dbReference>
<dbReference type="EMBL" id="BAABAS010000015">
    <property type="protein sequence ID" value="GAA4236502.1"/>
    <property type="molecule type" value="Genomic_DNA"/>
</dbReference>
<dbReference type="PANTHER" id="PTHR30055:SF234">
    <property type="entry name" value="HTH-TYPE TRANSCRIPTIONAL REGULATOR BETI"/>
    <property type="match status" value="1"/>
</dbReference>
<name>A0ABP8CAC8_9ACTN</name>
<keyword evidence="8" id="KW-1185">Reference proteome</keyword>
<keyword evidence="3" id="KW-0804">Transcription</keyword>
<feature type="DNA-binding region" description="H-T-H motif" evidence="4">
    <location>
        <begin position="36"/>
        <end position="55"/>
    </location>
</feature>
<dbReference type="InterPro" id="IPR009057">
    <property type="entry name" value="Homeodomain-like_sf"/>
</dbReference>
<dbReference type="InterPro" id="IPR049445">
    <property type="entry name" value="TetR_SbtR-like_C"/>
</dbReference>
<dbReference type="SUPFAM" id="SSF46689">
    <property type="entry name" value="Homeodomain-like"/>
    <property type="match status" value="1"/>
</dbReference>
<organism evidence="7 8">
    <name type="scientific">Actinomadura meridiana</name>
    <dbReference type="NCBI Taxonomy" id="559626"/>
    <lineage>
        <taxon>Bacteria</taxon>
        <taxon>Bacillati</taxon>
        <taxon>Actinomycetota</taxon>
        <taxon>Actinomycetes</taxon>
        <taxon>Streptosporangiales</taxon>
        <taxon>Thermomonosporaceae</taxon>
        <taxon>Actinomadura</taxon>
    </lineage>
</organism>
<dbReference type="PROSITE" id="PS01081">
    <property type="entry name" value="HTH_TETR_1"/>
    <property type="match status" value="1"/>
</dbReference>
<dbReference type="PANTHER" id="PTHR30055">
    <property type="entry name" value="HTH-TYPE TRANSCRIPTIONAL REGULATOR RUTR"/>
    <property type="match status" value="1"/>
</dbReference>
<dbReference type="InterPro" id="IPR036271">
    <property type="entry name" value="Tet_transcr_reg_TetR-rel_C_sf"/>
</dbReference>
<sequence>MSTPKNKGVRADGRRNRARILAAAEGVFADNGPSASTEQIAVRAGVAIGTIFRHFPTKQALLQAIMKDLLRQLTDQADALAANGDPATALFTFFTQTVEQAVRKKSVIDLLARTGIDLQITEAVQLLDHSVHTLLTRAQDVGAITPTTRTDEVTTLLAAMCQATTLPSWNPDLQHRTLAVIFHGLTPNPPNPPNQANDKQAEH</sequence>
<feature type="region of interest" description="Disordered" evidence="5">
    <location>
        <begin position="184"/>
        <end position="203"/>
    </location>
</feature>
<reference evidence="8" key="1">
    <citation type="journal article" date="2019" name="Int. J. Syst. Evol. Microbiol.">
        <title>The Global Catalogue of Microorganisms (GCM) 10K type strain sequencing project: providing services to taxonomists for standard genome sequencing and annotation.</title>
        <authorList>
            <consortium name="The Broad Institute Genomics Platform"/>
            <consortium name="The Broad Institute Genome Sequencing Center for Infectious Disease"/>
            <person name="Wu L."/>
            <person name="Ma J."/>
        </authorList>
    </citation>
    <scope>NUCLEOTIDE SEQUENCE [LARGE SCALE GENOMIC DNA]</scope>
    <source>
        <strain evidence="8">JCM 17440</strain>
    </source>
</reference>
<dbReference type="Gene3D" id="1.10.357.10">
    <property type="entry name" value="Tetracycline Repressor, domain 2"/>
    <property type="match status" value="1"/>
</dbReference>
<comment type="caution">
    <text evidence="7">The sequence shown here is derived from an EMBL/GenBank/DDBJ whole genome shotgun (WGS) entry which is preliminary data.</text>
</comment>
<keyword evidence="1" id="KW-0805">Transcription regulation</keyword>
<evidence type="ECO:0000256" key="4">
    <source>
        <dbReference type="PROSITE-ProRule" id="PRU00335"/>
    </source>
</evidence>
<evidence type="ECO:0000256" key="2">
    <source>
        <dbReference type="ARBA" id="ARBA00023125"/>
    </source>
</evidence>
<dbReference type="RefSeq" id="WP_344899976.1">
    <property type="nucleotide sequence ID" value="NZ_BAABAS010000015.1"/>
</dbReference>
<dbReference type="Pfam" id="PF00440">
    <property type="entry name" value="TetR_N"/>
    <property type="match status" value="1"/>
</dbReference>
<dbReference type="Proteomes" id="UP001501710">
    <property type="component" value="Unassembled WGS sequence"/>
</dbReference>
<protein>
    <submittedName>
        <fullName evidence="7">TetR/AcrR family transcriptional regulator</fullName>
    </submittedName>
</protein>
<evidence type="ECO:0000313" key="7">
    <source>
        <dbReference type="EMBL" id="GAA4236502.1"/>
    </source>
</evidence>
<dbReference type="InterPro" id="IPR023772">
    <property type="entry name" value="DNA-bd_HTH_TetR-type_CS"/>
</dbReference>
<keyword evidence="2 4" id="KW-0238">DNA-binding</keyword>
<dbReference type="PRINTS" id="PR00455">
    <property type="entry name" value="HTHTETR"/>
</dbReference>
<dbReference type="SUPFAM" id="SSF48498">
    <property type="entry name" value="Tetracyclin repressor-like, C-terminal domain"/>
    <property type="match status" value="1"/>
</dbReference>
<evidence type="ECO:0000259" key="6">
    <source>
        <dbReference type="PROSITE" id="PS50977"/>
    </source>
</evidence>
<gene>
    <name evidence="7" type="ORF">GCM10022254_46290</name>
</gene>
<feature type="domain" description="HTH tetR-type" evidence="6">
    <location>
        <begin position="14"/>
        <end position="73"/>
    </location>
</feature>
<evidence type="ECO:0000256" key="5">
    <source>
        <dbReference type="SAM" id="MobiDB-lite"/>
    </source>
</evidence>
<evidence type="ECO:0000313" key="8">
    <source>
        <dbReference type="Proteomes" id="UP001501710"/>
    </source>
</evidence>
<dbReference type="Pfam" id="PF21597">
    <property type="entry name" value="TetR_C_43"/>
    <property type="match status" value="1"/>
</dbReference>